<organism evidence="7 8">
    <name type="scientific">Yimella lutea</name>
    <dbReference type="NCBI Taxonomy" id="587872"/>
    <lineage>
        <taxon>Bacteria</taxon>
        <taxon>Bacillati</taxon>
        <taxon>Actinomycetota</taxon>
        <taxon>Actinomycetes</taxon>
        <taxon>Micrococcales</taxon>
        <taxon>Dermacoccaceae</taxon>
        <taxon>Yimella</taxon>
    </lineage>
</organism>
<feature type="transmembrane region" description="Helical" evidence="6">
    <location>
        <begin position="131"/>
        <end position="149"/>
    </location>
</feature>
<reference evidence="7 8" key="1">
    <citation type="submission" date="2019-06" db="EMBL/GenBank/DDBJ databases">
        <title>Sequencing the genomes of 1000 actinobacteria strains.</title>
        <authorList>
            <person name="Klenk H.-P."/>
        </authorList>
    </citation>
    <scope>NUCLEOTIDE SEQUENCE [LARGE SCALE GENOMIC DNA]</scope>
    <source>
        <strain evidence="7 8">DSM 19828</strain>
    </source>
</reference>
<dbReference type="PANTHER" id="PTHR47089">
    <property type="entry name" value="ABC TRANSPORTER, PERMEASE PROTEIN"/>
    <property type="match status" value="1"/>
</dbReference>
<evidence type="ECO:0000256" key="5">
    <source>
        <dbReference type="ARBA" id="ARBA00023136"/>
    </source>
</evidence>
<dbReference type="GO" id="GO:0022857">
    <property type="term" value="F:transmembrane transporter activity"/>
    <property type="evidence" value="ECO:0007669"/>
    <property type="project" value="InterPro"/>
</dbReference>
<evidence type="ECO:0000256" key="3">
    <source>
        <dbReference type="ARBA" id="ARBA00022692"/>
    </source>
</evidence>
<evidence type="ECO:0000313" key="7">
    <source>
        <dbReference type="EMBL" id="TQJ15589.1"/>
    </source>
</evidence>
<feature type="transmembrane region" description="Helical" evidence="6">
    <location>
        <begin position="74"/>
        <end position="96"/>
    </location>
</feature>
<keyword evidence="3 6" id="KW-0812">Transmembrane</keyword>
<evidence type="ECO:0000256" key="6">
    <source>
        <dbReference type="SAM" id="Phobius"/>
    </source>
</evidence>
<evidence type="ECO:0000256" key="1">
    <source>
        <dbReference type="ARBA" id="ARBA00004651"/>
    </source>
</evidence>
<evidence type="ECO:0000313" key="8">
    <source>
        <dbReference type="Proteomes" id="UP000320806"/>
    </source>
</evidence>
<proteinExistence type="predicted"/>
<dbReference type="AlphaFoldDB" id="A0A542EJT7"/>
<dbReference type="RefSeq" id="WP_246092478.1">
    <property type="nucleotide sequence ID" value="NZ_BAABCI010000001.1"/>
</dbReference>
<feature type="transmembrane region" description="Helical" evidence="6">
    <location>
        <begin position="216"/>
        <end position="234"/>
    </location>
</feature>
<dbReference type="GO" id="GO:0005886">
    <property type="term" value="C:plasma membrane"/>
    <property type="evidence" value="ECO:0007669"/>
    <property type="project" value="UniProtKB-SubCell"/>
</dbReference>
<evidence type="ECO:0000256" key="4">
    <source>
        <dbReference type="ARBA" id="ARBA00022989"/>
    </source>
</evidence>
<gene>
    <name evidence="7" type="ORF">FB459_3146</name>
</gene>
<name>A0A542EJT7_9MICO</name>
<sequence length="392" mass="40866">MSNSPTSDAKTGTKANPANVSRKTVDWQKIGLAVLAPLLAIAVAVVITSLVLLISGDPIGPVWKVFLSTPAEGMPATILNDTAVLYLSGAAVAIGFRMNLFNIGVDGQYRVGMFAAAWFAGNAWLPGPLNVIVAIVVAMIAAAFWAWIAGILKVKRGVSEVISTIMLNSIATGLVAWLLTRTATSVEGSNATSTKRIPESSHVPALPFWNTDFSNVFGLSLLAVVVGVLYWFVLGRTRFGFDLRTTGSSETAAVASGINVKKMTLTAMVISGAVAGLIGMPQLFGNDYAYGTNSQAGLGFAGIAVALIGRNHPVGIAFGAFLWAFLNAQSNSLQINAGVSPALVNIIQGIMVLAVIIAYEIVRRIGVRAERRKVAQQLAATPSPVAAQGASA</sequence>
<dbReference type="Proteomes" id="UP000320806">
    <property type="component" value="Unassembled WGS sequence"/>
</dbReference>
<accession>A0A542EJT7</accession>
<keyword evidence="4 6" id="KW-1133">Transmembrane helix</keyword>
<dbReference type="Pfam" id="PF02653">
    <property type="entry name" value="BPD_transp_2"/>
    <property type="match status" value="1"/>
</dbReference>
<comment type="caution">
    <text evidence="7">The sequence shown here is derived from an EMBL/GenBank/DDBJ whole genome shotgun (WGS) entry which is preliminary data.</text>
</comment>
<keyword evidence="8" id="KW-1185">Reference proteome</keyword>
<protein>
    <submittedName>
        <fullName evidence="7">Nucleoside ABC transporter membrane protein</fullName>
    </submittedName>
</protein>
<keyword evidence="2" id="KW-1003">Cell membrane</keyword>
<feature type="transmembrane region" description="Helical" evidence="6">
    <location>
        <begin position="161"/>
        <end position="179"/>
    </location>
</feature>
<keyword evidence="5 6" id="KW-0472">Membrane</keyword>
<dbReference type="PANTHER" id="PTHR47089:SF1">
    <property type="entry name" value="GUANOSINE ABC TRANSPORTER PERMEASE PROTEIN NUPP"/>
    <property type="match status" value="1"/>
</dbReference>
<dbReference type="EMBL" id="VFMO01000001">
    <property type="protein sequence ID" value="TQJ15589.1"/>
    <property type="molecule type" value="Genomic_DNA"/>
</dbReference>
<comment type="subcellular location">
    <subcellularLocation>
        <location evidence="1">Cell membrane</location>
        <topology evidence="1">Multi-pass membrane protein</topology>
    </subcellularLocation>
</comment>
<evidence type="ECO:0000256" key="2">
    <source>
        <dbReference type="ARBA" id="ARBA00022475"/>
    </source>
</evidence>
<dbReference type="InterPro" id="IPR001851">
    <property type="entry name" value="ABC_transp_permease"/>
</dbReference>
<feature type="transmembrane region" description="Helical" evidence="6">
    <location>
        <begin position="30"/>
        <end position="54"/>
    </location>
</feature>
<feature type="transmembrane region" description="Helical" evidence="6">
    <location>
        <begin position="342"/>
        <end position="362"/>
    </location>
</feature>
<feature type="transmembrane region" description="Helical" evidence="6">
    <location>
        <begin position="265"/>
        <end position="284"/>
    </location>
</feature>
<feature type="transmembrane region" description="Helical" evidence="6">
    <location>
        <begin position="108"/>
        <end position="125"/>
    </location>
</feature>
<dbReference type="CDD" id="cd06580">
    <property type="entry name" value="TM_PBP1_transp_TpRbsC_like"/>
    <property type="match status" value="1"/>
</dbReference>